<sequence>MTSIHYDLARFDAAIVDLDGTMVDTLGDFAVSLNHMLGDLSLPPVAPAAIEKMVGKGSEHLILSALAHVMSSGSAASEGADAEVLHARAQALFDQAWERYQHHYLAINGQHSAVYPGVVEGLKALRLRGLRLACLTNKPTSFAKPLLAAKGLDGFFDFAFGGDAFARKKPDPLPLLKTCEALGTAPARTLMIGDSSNDAKAARAAGCPVVLVTYGYNHGEPVRGVDADGFVDSLAEIDRSVS</sequence>
<dbReference type="InterPro" id="IPR036412">
    <property type="entry name" value="HAD-like_sf"/>
</dbReference>
<dbReference type="EMBL" id="JAUSRV010000003">
    <property type="protein sequence ID" value="MDP9969890.1"/>
    <property type="molecule type" value="Genomic_DNA"/>
</dbReference>
<evidence type="ECO:0000256" key="2">
    <source>
        <dbReference type="ARBA" id="ARBA00001946"/>
    </source>
</evidence>
<evidence type="ECO:0000256" key="10">
    <source>
        <dbReference type="ARBA" id="ARBA00022842"/>
    </source>
</evidence>
<dbReference type="InterPro" id="IPR023214">
    <property type="entry name" value="HAD_sf"/>
</dbReference>
<comment type="catalytic activity">
    <reaction evidence="1 13">
        <text>2-phosphoglycolate + H2O = glycolate + phosphate</text>
        <dbReference type="Rhea" id="RHEA:14369"/>
        <dbReference type="ChEBI" id="CHEBI:15377"/>
        <dbReference type="ChEBI" id="CHEBI:29805"/>
        <dbReference type="ChEBI" id="CHEBI:43474"/>
        <dbReference type="ChEBI" id="CHEBI:58033"/>
        <dbReference type="EC" id="3.1.3.18"/>
    </reaction>
</comment>
<protein>
    <recommendedName>
        <fullName evidence="6 13">Phosphoglycolate phosphatase</fullName>
        <shortName evidence="13">PGP</shortName>
        <shortName evidence="13">PGPase</shortName>
        <ecNumber evidence="6 13">3.1.3.18</ecNumber>
    </recommendedName>
</protein>
<evidence type="ECO:0000256" key="3">
    <source>
        <dbReference type="ARBA" id="ARBA00004818"/>
    </source>
</evidence>
<evidence type="ECO:0000256" key="11">
    <source>
        <dbReference type="ARBA" id="ARBA00023277"/>
    </source>
</evidence>
<accession>A0AAW8EAK1</accession>
<dbReference type="InterPro" id="IPR023198">
    <property type="entry name" value="PGP-like_dom2"/>
</dbReference>
<dbReference type="FunFam" id="3.40.50.1000:FF:000022">
    <property type="entry name" value="Phosphoglycolate phosphatase"/>
    <property type="match status" value="1"/>
</dbReference>
<dbReference type="Gene3D" id="3.40.50.1000">
    <property type="entry name" value="HAD superfamily/HAD-like"/>
    <property type="match status" value="1"/>
</dbReference>
<dbReference type="InterPro" id="IPR037512">
    <property type="entry name" value="PGPase_prok"/>
</dbReference>
<organism evidence="14 15">
    <name type="scientific">Variovorax paradoxus</name>
    <dbReference type="NCBI Taxonomy" id="34073"/>
    <lineage>
        <taxon>Bacteria</taxon>
        <taxon>Pseudomonadati</taxon>
        <taxon>Pseudomonadota</taxon>
        <taxon>Betaproteobacteria</taxon>
        <taxon>Burkholderiales</taxon>
        <taxon>Comamonadaceae</taxon>
        <taxon>Variovorax</taxon>
    </lineage>
</organism>
<evidence type="ECO:0000256" key="13">
    <source>
        <dbReference type="HAMAP-Rule" id="MF_00495"/>
    </source>
</evidence>
<keyword evidence="7" id="KW-0113">Calvin cycle</keyword>
<dbReference type="GO" id="GO:0006281">
    <property type="term" value="P:DNA repair"/>
    <property type="evidence" value="ECO:0007669"/>
    <property type="project" value="TreeGrafter"/>
</dbReference>
<dbReference type="NCBIfam" id="TIGR01449">
    <property type="entry name" value="PGP_bact"/>
    <property type="match status" value="1"/>
</dbReference>
<dbReference type="RefSeq" id="WP_307592846.1">
    <property type="nucleotide sequence ID" value="NZ_CAXUQE020000001.1"/>
</dbReference>
<dbReference type="GO" id="GO:0005829">
    <property type="term" value="C:cytosol"/>
    <property type="evidence" value="ECO:0007669"/>
    <property type="project" value="TreeGrafter"/>
</dbReference>
<dbReference type="InterPro" id="IPR050155">
    <property type="entry name" value="HAD-like_hydrolase_sf"/>
</dbReference>
<name>A0AAW8EAK1_VARPD</name>
<evidence type="ECO:0000256" key="12">
    <source>
        <dbReference type="ARBA" id="ARBA00059247"/>
    </source>
</evidence>
<dbReference type="GO" id="GO:0008967">
    <property type="term" value="F:phosphoglycolate phosphatase activity"/>
    <property type="evidence" value="ECO:0007669"/>
    <property type="project" value="UniProtKB-UniRule"/>
</dbReference>
<dbReference type="SFLD" id="SFLDS00003">
    <property type="entry name" value="Haloacid_Dehalogenase"/>
    <property type="match status" value="1"/>
</dbReference>
<evidence type="ECO:0000313" key="15">
    <source>
        <dbReference type="Proteomes" id="UP001224845"/>
    </source>
</evidence>
<keyword evidence="10 13" id="KW-0460">Magnesium</keyword>
<comment type="function">
    <text evidence="12 13">Specifically catalyzes the dephosphorylation of 2-phosphoglycolate. Is involved in the dissimilation of the intracellular 2-phosphoglycolate formed during the DNA repair of 3'-phosphoglycolate ends, a major class of DNA lesions induced by oxidative stress.</text>
</comment>
<dbReference type="EC" id="3.1.3.18" evidence="6 13"/>
<evidence type="ECO:0000313" key="14">
    <source>
        <dbReference type="EMBL" id="MDP9969890.1"/>
    </source>
</evidence>
<dbReference type="AlphaFoldDB" id="A0AAW8EAK1"/>
<dbReference type="GO" id="GO:0046872">
    <property type="term" value="F:metal ion binding"/>
    <property type="evidence" value="ECO:0007669"/>
    <property type="project" value="UniProtKB-KW"/>
</dbReference>
<dbReference type="Proteomes" id="UP001224845">
    <property type="component" value="Unassembled WGS sequence"/>
</dbReference>
<dbReference type="SFLD" id="SFLDG01135">
    <property type="entry name" value="C1.5.6:_HAD__Beta-PGM__Phospha"/>
    <property type="match status" value="1"/>
</dbReference>
<evidence type="ECO:0000256" key="7">
    <source>
        <dbReference type="ARBA" id="ARBA00022567"/>
    </source>
</evidence>
<reference evidence="14" key="1">
    <citation type="submission" date="2023-07" db="EMBL/GenBank/DDBJ databases">
        <title>Sorghum-associated microbial communities from plants grown in Nebraska, USA.</title>
        <authorList>
            <person name="Schachtman D."/>
        </authorList>
    </citation>
    <scope>NUCLEOTIDE SEQUENCE</scope>
    <source>
        <strain evidence="14">DS3315</strain>
    </source>
</reference>
<dbReference type="PANTHER" id="PTHR43434:SF1">
    <property type="entry name" value="PHOSPHOGLYCOLATE PHOSPHATASE"/>
    <property type="match status" value="1"/>
</dbReference>
<dbReference type="SUPFAM" id="SSF56784">
    <property type="entry name" value="HAD-like"/>
    <property type="match status" value="1"/>
</dbReference>
<evidence type="ECO:0000256" key="5">
    <source>
        <dbReference type="ARBA" id="ARBA00011233"/>
    </source>
</evidence>
<feature type="active site" description="Nucleophile" evidence="13">
    <location>
        <position position="17"/>
    </location>
</feature>
<dbReference type="PANTHER" id="PTHR43434">
    <property type="entry name" value="PHOSPHOGLYCOLATE PHOSPHATASE"/>
    <property type="match status" value="1"/>
</dbReference>
<dbReference type="Gene3D" id="1.10.150.240">
    <property type="entry name" value="Putative phosphatase, domain 2"/>
    <property type="match status" value="1"/>
</dbReference>
<feature type="binding site" evidence="13">
    <location>
        <position position="194"/>
    </location>
    <ligand>
        <name>Mg(2+)</name>
        <dbReference type="ChEBI" id="CHEBI:18420"/>
    </ligand>
</feature>
<dbReference type="Pfam" id="PF00702">
    <property type="entry name" value="Hydrolase"/>
    <property type="match status" value="1"/>
</dbReference>
<dbReference type="InterPro" id="IPR006439">
    <property type="entry name" value="HAD-SF_hydro_IA"/>
</dbReference>
<evidence type="ECO:0000256" key="4">
    <source>
        <dbReference type="ARBA" id="ARBA00006171"/>
    </source>
</evidence>
<dbReference type="HAMAP" id="MF_00495">
    <property type="entry name" value="GPH_hydrolase_bact"/>
    <property type="match status" value="1"/>
</dbReference>
<keyword evidence="9 13" id="KW-0378">Hydrolase</keyword>
<evidence type="ECO:0000256" key="8">
    <source>
        <dbReference type="ARBA" id="ARBA00022723"/>
    </source>
</evidence>
<comment type="cofactor">
    <cofactor evidence="2 13">
        <name>Mg(2+)</name>
        <dbReference type="ChEBI" id="CHEBI:18420"/>
    </cofactor>
</comment>
<comment type="caution">
    <text evidence="14">The sequence shown here is derived from an EMBL/GenBank/DDBJ whole genome shotgun (WGS) entry which is preliminary data.</text>
</comment>
<feature type="binding site" evidence="13">
    <location>
        <position position="19"/>
    </location>
    <ligand>
        <name>Mg(2+)</name>
        <dbReference type="ChEBI" id="CHEBI:18420"/>
    </ligand>
</feature>
<evidence type="ECO:0000256" key="6">
    <source>
        <dbReference type="ARBA" id="ARBA00013078"/>
    </source>
</evidence>
<dbReference type="NCBIfam" id="TIGR01549">
    <property type="entry name" value="HAD-SF-IA-v1"/>
    <property type="match status" value="1"/>
</dbReference>
<keyword evidence="8 13" id="KW-0479">Metal-binding</keyword>
<evidence type="ECO:0000256" key="1">
    <source>
        <dbReference type="ARBA" id="ARBA00000830"/>
    </source>
</evidence>
<proteinExistence type="inferred from homology"/>
<dbReference type="SFLD" id="SFLDG01129">
    <property type="entry name" value="C1.5:_HAD__Beta-PGM__Phosphata"/>
    <property type="match status" value="1"/>
</dbReference>
<gene>
    <name evidence="14" type="ORF">J2W39_001120</name>
</gene>
<feature type="binding site" evidence="13">
    <location>
        <position position="17"/>
    </location>
    <ligand>
        <name>Mg(2+)</name>
        <dbReference type="ChEBI" id="CHEBI:18420"/>
    </ligand>
</feature>
<dbReference type="GO" id="GO:0046295">
    <property type="term" value="P:glycolate biosynthetic process"/>
    <property type="evidence" value="ECO:0007669"/>
    <property type="project" value="UniProtKB-UniRule"/>
</dbReference>
<dbReference type="GO" id="GO:0019253">
    <property type="term" value="P:reductive pentose-phosphate cycle"/>
    <property type="evidence" value="ECO:0007669"/>
    <property type="project" value="UniProtKB-KW"/>
</dbReference>
<dbReference type="NCBIfam" id="TIGR01509">
    <property type="entry name" value="HAD-SF-IA-v3"/>
    <property type="match status" value="1"/>
</dbReference>
<comment type="similarity">
    <text evidence="4 13">Belongs to the HAD-like hydrolase superfamily. CbbY/CbbZ/Gph/YieH family.</text>
</comment>
<keyword evidence="11 13" id="KW-0119">Carbohydrate metabolism</keyword>
<evidence type="ECO:0000256" key="9">
    <source>
        <dbReference type="ARBA" id="ARBA00022801"/>
    </source>
</evidence>
<comment type="pathway">
    <text evidence="3 13">Organic acid metabolism; glycolate biosynthesis; glycolate from 2-phosphoglycolate: step 1/1.</text>
</comment>
<comment type="subunit">
    <text evidence="5">Homotrimer.</text>
</comment>